<dbReference type="EMBL" id="CAKMMF010000039">
    <property type="protein sequence ID" value="CAH1222565.1"/>
    <property type="molecule type" value="Genomic_DNA"/>
</dbReference>
<protein>
    <submittedName>
        <fullName evidence="2">Uncharacterized protein</fullName>
    </submittedName>
</protein>
<proteinExistence type="predicted"/>
<evidence type="ECO:0000256" key="1">
    <source>
        <dbReference type="SAM" id="SignalP"/>
    </source>
</evidence>
<dbReference type="Proteomes" id="UP000838686">
    <property type="component" value="Unassembled WGS sequence"/>
</dbReference>
<sequence length="44" mass="4663">MKRMALTVIAAAIMFTAFSGAVAGAEKVLKSRHETAKNSIGNIR</sequence>
<accession>A0ABN8GZD8</accession>
<name>A0ABN8GZD8_9BACL</name>
<evidence type="ECO:0000313" key="2">
    <source>
        <dbReference type="EMBL" id="CAH1222565.1"/>
    </source>
</evidence>
<keyword evidence="1" id="KW-0732">Signal</keyword>
<organism evidence="2 3">
    <name type="scientific">Paenibacillus plantiphilus</name>
    <dbReference type="NCBI Taxonomy" id="2905650"/>
    <lineage>
        <taxon>Bacteria</taxon>
        <taxon>Bacillati</taxon>
        <taxon>Bacillota</taxon>
        <taxon>Bacilli</taxon>
        <taxon>Bacillales</taxon>
        <taxon>Paenibacillaceae</taxon>
        <taxon>Paenibacillus</taxon>
    </lineage>
</organism>
<dbReference type="RefSeq" id="WP_290370470.1">
    <property type="nucleotide sequence ID" value="NZ_CAKMMF010000039.1"/>
</dbReference>
<evidence type="ECO:0000313" key="3">
    <source>
        <dbReference type="Proteomes" id="UP000838686"/>
    </source>
</evidence>
<comment type="caution">
    <text evidence="2">The sequence shown here is derived from an EMBL/GenBank/DDBJ whole genome shotgun (WGS) entry which is preliminary data.</text>
</comment>
<feature type="chain" id="PRO_5046373233" evidence="1">
    <location>
        <begin position="24"/>
        <end position="44"/>
    </location>
</feature>
<gene>
    <name evidence="2" type="ORF">PAECIP111893_04864</name>
</gene>
<feature type="signal peptide" evidence="1">
    <location>
        <begin position="1"/>
        <end position="23"/>
    </location>
</feature>
<reference evidence="2" key="1">
    <citation type="submission" date="2022-01" db="EMBL/GenBank/DDBJ databases">
        <authorList>
            <person name="Criscuolo A."/>
        </authorList>
    </citation>
    <scope>NUCLEOTIDE SEQUENCE</scope>
    <source>
        <strain evidence="2">CIP111893</strain>
    </source>
</reference>
<keyword evidence="3" id="KW-1185">Reference proteome</keyword>